<feature type="transmembrane region" description="Helical" evidence="6">
    <location>
        <begin position="322"/>
        <end position="340"/>
    </location>
</feature>
<dbReference type="AlphaFoldDB" id="A0ABD0L7Y8"/>
<keyword evidence="8" id="KW-1185">Reference proteome</keyword>
<dbReference type="EMBL" id="JACVVK020000074">
    <property type="protein sequence ID" value="KAK7495557.1"/>
    <property type="molecule type" value="Genomic_DNA"/>
</dbReference>
<evidence type="ECO:0000256" key="1">
    <source>
        <dbReference type="ARBA" id="ARBA00004141"/>
    </source>
</evidence>
<keyword evidence="4 6" id="KW-0472">Membrane</keyword>
<dbReference type="SUPFAM" id="SSF103473">
    <property type="entry name" value="MFS general substrate transporter"/>
    <property type="match status" value="1"/>
</dbReference>
<evidence type="ECO:0000313" key="7">
    <source>
        <dbReference type="EMBL" id="KAK7495557.1"/>
    </source>
</evidence>
<feature type="transmembrane region" description="Helical" evidence="6">
    <location>
        <begin position="176"/>
        <end position="199"/>
    </location>
</feature>
<dbReference type="InterPro" id="IPR005828">
    <property type="entry name" value="MFS_sugar_transport-like"/>
</dbReference>
<feature type="compositionally biased region" description="Polar residues" evidence="5">
    <location>
        <begin position="564"/>
        <end position="584"/>
    </location>
</feature>
<feature type="region of interest" description="Disordered" evidence="5">
    <location>
        <begin position="530"/>
        <end position="584"/>
    </location>
</feature>
<evidence type="ECO:0000256" key="4">
    <source>
        <dbReference type="ARBA" id="ARBA00023136"/>
    </source>
</evidence>
<dbReference type="CDD" id="cd17317">
    <property type="entry name" value="MFS_SLC22"/>
    <property type="match status" value="1"/>
</dbReference>
<feature type="transmembrane region" description="Helical" evidence="6">
    <location>
        <begin position="439"/>
        <end position="459"/>
    </location>
</feature>
<keyword evidence="2 6" id="KW-0812">Transmembrane</keyword>
<feature type="compositionally biased region" description="Basic and acidic residues" evidence="5">
    <location>
        <begin position="530"/>
        <end position="545"/>
    </location>
</feature>
<keyword evidence="3 6" id="KW-1133">Transmembrane helix</keyword>
<dbReference type="Pfam" id="PF00083">
    <property type="entry name" value="Sugar_tr"/>
    <property type="match status" value="1"/>
</dbReference>
<evidence type="ECO:0000313" key="8">
    <source>
        <dbReference type="Proteomes" id="UP001519460"/>
    </source>
</evidence>
<gene>
    <name evidence="7" type="ORF">BaRGS_00013255</name>
</gene>
<feature type="transmembrane region" description="Helical" evidence="6">
    <location>
        <begin position="471"/>
        <end position="491"/>
    </location>
</feature>
<accession>A0ABD0L7Y8</accession>
<reference evidence="7 8" key="1">
    <citation type="journal article" date="2023" name="Sci. Data">
        <title>Genome assembly of the Korean intertidal mud-creeper Batillaria attramentaria.</title>
        <authorList>
            <person name="Patra A.K."/>
            <person name="Ho P.T."/>
            <person name="Jun S."/>
            <person name="Lee S.J."/>
            <person name="Kim Y."/>
            <person name="Won Y.J."/>
        </authorList>
    </citation>
    <scope>NUCLEOTIDE SEQUENCE [LARGE SCALE GENOMIC DNA]</scope>
    <source>
        <strain evidence="7">Wonlab-2016</strain>
    </source>
</reference>
<feature type="transmembrane region" description="Helical" evidence="6">
    <location>
        <begin position="20"/>
        <end position="41"/>
    </location>
</feature>
<comment type="caution">
    <text evidence="7">The sequence shown here is derived from an EMBL/GenBank/DDBJ whole genome shotgun (WGS) entry which is preliminary data.</text>
</comment>
<evidence type="ECO:0008006" key="9">
    <source>
        <dbReference type="Google" id="ProtNLM"/>
    </source>
</evidence>
<dbReference type="Proteomes" id="UP001519460">
    <property type="component" value="Unassembled WGS sequence"/>
</dbReference>
<organism evidence="7 8">
    <name type="scientific">Batillaria attramentaria</name>
    <dbReference type="NCBI Taxonomy" id="370345"/>
    <lineage>
        <taxon>Eukaryota</taxon>
        <taxon>Metazoa</taxon>
        <taxon>Spiralia</taxon>
        <taxon>Lophotrochozoa</taxon>
        <taxon>Mollusca</taxon>
        <taxon>Gastropoda</taxon>
        <taxon>Caenogastropoda</taxon>
        <taxon>Sorbeoconcha</taxon>
        <taxon>Cerithioidea</taxon>
        <taxon>Batillariidae</taxon>
        <taxon>Batillaria</taxon>
    </lineage>
</organism>
<proteinExistence type="predicted"/>
<comment type="subcellular location">
    <subcellularLocation>
        <location evidence="1">Membrane</location>
        <topology evidence="1">Multi-pass membrane protein</topology>
    </subcellularLocation>
</comment>
<sequence>MHLDEALHVLGEFGCFQKTQLLLLCGFSIVSAWHALNMVFVGAESRFHCALDDVNATWYKLNQSDLKTLLIPKDATCYRYEPNATLSSVSQITSNVNYNDRDSSNGSVFPTESCPAGYTYSKEQYESTITSQFDLVCSRKFWRSTSKSVFFGGRLAGAVVFGQLSDRFGRRPIMMVFLPMYFLQGAAHTGAFLVSFTLSTELVGPRYRVEAGFVIQCFYSVGYMSLAGIAYFVRNWRYLEVAITAPALLFVIYWWFLPESVRWLLSRSKHEEAARVLQKVANGNGRELPPDLVKELQVDPAMTGTRQYTFIDCVRTWKMARLSLNVWFNWLVNALVYYGLSLNTENLAGSPYINFCIAGAVEIPAYIMCILLLNRVGRRLPLIVTMYLGGVACILSGIIPKHSTGLETFTVVLAMVGKFGITASYAIIYLAAAEVFPTVVRNIGMGVSSMSARIGGILAPVMLETASVTPILPMILFGGLSMLAATLAFLLPETEGRPMPQLLEDVDKAQSCSASFCCCLRKRSVPITHDKTDMGHFPSTHDKTDMGPLTSTQEKTDMAHLPTTKGSDGDNSQVENTNVASSPV</sequence>
<evidence type="ECO:0000256" key="5">
    <source>
        <dbReference type="SAM" id="MobiDB-lite"/>
    </source>
</evidence>
<dbReference type="PANTHER" id="PTHR24064">
    <property type="entry name" value="SOLUTE CARRIER FAMILY 22 MEMBER"/>
    <property type="match status" value="1"/>
</dbReference>
<feature type="transmembrane region" description="Helical" evidence="6">
    <location>
        <begin position="238"/>
        <end position="257"/>
    </location>
</feature>
<feature type="transmembrane region" description="Helical" evidence="6">
    <location>
        <begin position="352"/>
        <end position="373"/>
    </location>
</feature>
<evidence type="ECO:0000256" key="3">
    <source>
        <dbReference type="ARBA" id="ARBA00022989"/>
    </source>
</evidence>
<feature type="transmembrane region" description="Helical" evidence="6">
    <location>
        <begin position="380"/>
        <end position="399"/>
    </location>
</feature>
<dbReference type="Gene3D" id="1.20.1250.20">
    <property type="entry name" value="MFS general substrate transporter like domains"/>
    <property type="match status" value="1"/>
</dbReference>
<feature type="transmembrane region" description="Helical" evidence="6">
    <location>
        <begin position="411"/>
        <end position="432"/>
    </location>
</feature>
<dbReference type="GO" id="GO:0016020">
    <property type="term" value="C:membrane"/>
    <property type="evidence" value="ECO:0007669"/>
    <property type="project" value="UniProtKB-SubCell"/>
</dbReference>
<evidence type="ECO:0000256" key="6">
    <source>
        <dbReference type="SAM" id="Phobius"/>
    </source>
</evidence>
<evidence type="ECO:0000256" key="2">
    <source>
        <dbReference type="ARBA" id="ARBA00022692"/>
    </source>
</evidence>
<protein>
    <recommendedName>
        <fullName evidence="9">Organic cation transporter protein</fullName>
    </recommendedName>
</protein>
<name>A0ABD0L7Y8_9CAEN</name>
<feature type="transmembrane region" description="Helical" evidence="6">
    <location>
        <begin position="211"/>
        <end position="232"/>
    </location>
</feature>
<dbReference type="InterPro" id="IPR036259">
    <property type="entry name" value="MFS_trans_sf"/>
</dbReference>